<comment type="caution">
    <text evidence="1">The sequence shown here is derived from an EMBL/GenBank/DDBJ whole genome shotgun (WGS) entry which is preliminary data.</text>
</comment>
<gene>
    <name evidence="1" type="ORF">LIER_00060</name>
</gene>
<dbReference type="EMBL" id="BAABME010000004">
    <property type="protein sequence ID" value="GAA0138286.1"/>
    <property type="molecule type" value="Genomic_DNA"/>
</dbReference>
<proteinExistence type="predicted"/>
<dbReference type="PANTHER" id="PTHR33052">
    <property type="entry name" value="DUF4228 DOMAIN PROTEIN-RELATED"/>
    <property type="match status" value="1"/>
</dbReference>
<dbReference type="AlphaFoldDB" id="A0AAV3NGV5"/>
<protein>
    <submittedName>
        <fullName evidence="1">Uncharacterized protein</fullName>
    </submittedName>
</protein>
<accession>A0AAV3NGV5</accession>
<reference evidence="1 2" key="1">
    <citation type="submission" date="2024-01" db="EMBL/GenBank/DDBJ databases">
        <title>The complete chloroplast genome sequence of Lithospermum erythrorhizon: insights into the phylogenetic relationship among Boraginaceae species and the maternal lineages of purple gromwells.</title>
        <authorList>
            <person name="Okada T."/>
            <person name="Watanabe K."/>
        </authorList>
    </citation>
    <scope>NUCLEOTIDE SEQUENCE [LARGE SCALE GENOMIC DNA]</scope>
</reference>
<sequence length="207" mass="22492">MGNSIQRGSLSGGGGGVATGKVILSDGTIQQYEKPVTVAELMLEYPQQLVFEVQASSKTVAMPADKMLEKNKVYLMAPMRRGRPAALSSEEMNRILSNANCFMKSKSFVSSSEGLIPLFARIWQAGGIIHGRGGGDGGSVEGQRVADAKKKSMVIVRSEELKEEIFAEFLEGRPDYLSKQLSGKGWKPSLNTINEKSVKTKVPHWSI</sequence>
<evidence type="ECO:0000313" key="1">
    <source>
        <dbReference type="EMBL" id="GAA0138286.1"/>
    </source>
</evidence>
<keyword evidence="2" id="KW-1185">Reference proteome</keyword>
<dbReference type="Proteomes" id="UP001454036">
    <property type="component" value="Unassembled WGS sequence"/>
</dbReference>
<organism evidence="1 2">
    <name type="scientific">Lithospermum erythrorhizon</name>
    <name type="common">Purple gromwell</name>
    <name type="synonym">Lithospermum officinale var. erythrorhizon</name>
    <dbReference type="NCBI Taxonomy" id="34254"/>
    <lineage>
        <taxon>Eukaryota</taxon>
        <taxon>Viridiplantae</taxon>
        <taxon>Streptophyta</taxon>
        <taxon>Embryophyta</taxon>
        <taxon>Tracheophyta</taxon>
        <taxon>Spermatophyta</taxon>
        <taxon>Magnoliopsida</taxon>
        <taxon>eudicotyledons</taxon>
        <taxon>Gunneridae</taxon>
        <taxon>Pentapetalae</taxon>
        <taxon>asterids</taxon>
        <taxon>lamiids</taxon>
        <taxon>Boraginales</taxon>
        <taxon>Boraginaceae</taxon>
        <taxon>Boraginoideae</taxon>
        <taxon>Lithospermeae</taxon>
        <taxon>Lithospermum</taxon>
    </lineage>
</organism>
<name>A0AAV3NGV5_LITER</name>
<dbReference type="InterPro" id="IPR025322">
    <property type="entry name" value="PADRE_dom"/>
</dbReference>
<dbReference type="Pfam" id="PF14009">
    <property type="entry name" value="PADRE"/>
    <property type="match status" value="1"/>
</dbReference>
<evidence type="ECO:0000313" key="2">
    <source>
        <dbReference type="Proteomes" id="UP001454036"/>
    </source>
</evidence>